<gene>
    <name evidence="2" type="ORF">PV11_00697</name>
</gene>
<dbReference type="AlphaFoldDB" id="A0A0D1YQC5"/>
<evidence type="ECO:0000259" key="1">
    <source>
        <dbReference type="Pfam" id="PF06985"/>
    </source>
</evidence>
<dbReference type="OrthoDB" id="4149406at2759"/>
<protein>
    <recommendedName>
        <fullName evidence="1">Heterokaryon incompatibility domain-containing protein</fullName>
    </recommendedName>
</protein>
<evidence type="ECO:0000313" key="3">
    <source>
        <dbReference type="Proteomes" id="UP000053599"/>
    </source>
</evidence>
<dbReference type="PANTHER" id="PTHR33112:SF16">
    <property type="entry name" value="HETEROKARYON INCOMPATIBILITY DOMAIN-CONTAINING PROTEIN"/>
    <property type="match status" value="1"/>
</dbReference>
<evidence type="ECO:0000313" key="2">
    <source>
        <dbReference type="EMBL" id="KIV84952.1"/>
    </source>
</evidence>
<accession>A0A0D1YQC5</accession>
<feature type="domain" description="Heterokaryon incompatibility" evidence="1">
    <location>
        <begin position="194"/>
        <end position="356"/>
    </location>
</feature>
<reference evidence="2 3" key="1">
    <citation type="submission" date="2015-01" db="EMBL/GenBank/DDBJ databases">
        <title>The Genome Sequence of Exophiala sideris CBS121828.</title>
        <authorList>
            <consortium name="The Broad Institute Genomics Platform"/>
            <person name="Cuomo C."/>
            <person name="de Hoog S."/>
            <person name="Gorbushina A."/>
            <person name="Stielow B."/>
            <person name="Teixiera M."/>
            <person name="Abouelleil A."/>
            <person name="Chapman S.B."/>
            <person name="Priest M."/>
            <person name="Young S.K."/>
            <person name="Wortman J."/>
            <person name="Nusbaum C."/>
            <person name="Birren B."/>
        </authorList>
    </citation>
    <scope>NUCLEOTIDE SEQUENCE [LARGE SCALE GENOMIC DNA]</scope>
    <source>
        <strain evidence="2 3">CBS 121828</strain>
    </source>
</reference>
<dbReference type="PANTHER" id="PTHR33112">
    <property type="entry name" value="DOMAIN PROTEIN, PUTATIVE-RELATED"/>
    <property type="match status" value="1"/>
</dbReference>
<organism evidence="2 3">
    <name type="scientific">Exophiala sideris</name>
    <dbReference type="NCBI Taxonomy" id="1016849"/>
    <lineage>
        <taxon>Eukaryota</taxon>
        <taxon>Fungi</taxon>
        <taxon>Dikarya</taxon>
        <taxon>Ascomycota</taxon>
        <taxon>Pezizomycotina</taxon>
        <taxon>Eurotiomycetes</taxon>
        <taxon>Chaetothyriomycetidae</taxon>
        <taxon>Chaetothyriales</taxon>
        <taxon>Herpotrichiellaceae</taxon>
        <taxon>Exophiala</taxon>
    </lineage>
</organism>
<dbReference type="STRING" id="1016849.A0A0D1YQC5"/>
<dbReference type="EMBL" id="KN846951">
    <property type="protein sequence ID" value="KIV84952.1"/>
    <property type="molecule type" value="Genomic_DNA"/>
</dbReference>
<dbReference type="Proteomes" id="UP000053599">
    <property type="component" value="Unassembled WGS sequence"/>
</dbReference>
<name>A0A0D1YQC5_9EURO</name>
<dbReference type="Pfam" id="PF06985">
    <property type="entry name" value="HET"/>
    <property type="match status" value="1"/>
</dbReference>
<dbReference type="HOGENOM" id="CLU_002639_2_8_1"/>
<sequence length="703" mass="79930">MDSGIQRAWSPHANYLCETCKAWFDRFDHGHDPGRQAHSLTDLQKTGDDYCHSCYVIARGVQALIEKHGWDSSSGELGPLIDSSDDSVTILLGEEGTSRAWDAFFYHDSSRSKNNFFGWPNTTLHHRPCGTTPTTVLQFARQALAQCFEQHDCQLRKEVSLPKRLLDVQSTAVGEDDLRVVESVKVPSPETVRYVALSYCWGEKSVFRDELLKRKRFGLTEMERGLPLSHLPGVYQDAVSTTRYLGFRYLWIDALCIAQGDAEEWKTESLKMAETYSYAVVTIAADAAATCDESFLNTQRYRELSTGIEVPGSGYPGVMPEVFVRIKDDSLYDNNDLYGFPPRASMMETRGWTFQEGLLSRRVLSFRHNYVHFRCLEGIRTEFDHASFQRQAELYHGELNQISSFDPNFSNESRWRDALRRPAAEPVSAYDLEEIWRLVLSSYTRRELTNAGDRLVAIAGVASTLRSRVTPGNLYLAGLWKDCFVKELLWISHVSTSWDGQKDSLSNVPSWSWASVTGSISIKDEPWQLWQPWPDLQWHTELVQSPSSCDDFDGTKCGPAVVEGPFVDAIIEQDSVTLTDLKTAVRIYPGSIIWDTPLEAVPTLCKSAMTLQRARFRNKAWTSRSGTRACIHLLLIYSGNNAHFLLLTKTTETEEQYSRIGIWTMGAHDERKPKRWPTSVPRHVNALCREFVTNLPRRRISLV</sequence>
<dbReference type="InterPro" id="IPR010730">
    <property type="entry name" value="HET"/>
</dbReference>
<proteinExistence type="predicted"/>